<dbReference type="PATRIC" id="fig|1242969.3.peg.1610"/>
<evidence type="ECO:0000313" key="2">
    <source>
        <dbReference type="Proteomes" id="UP000016627"/>
    </source>
</evidence>
<proteinExistence type="predicted"/>
<sequence>MPLTPRNDVNFKRNLIDIIKFSYDNDISRPFISNNKLLIGYGFSLKDDIELICAQIYKNNKEKVIKDVKKTIANTTSKTTIEKINTDELFKKINDAAKGAYAKSGGADTLPEFEFSSEDQLNAILEQKLTPLIQEINQKLNNSPLKNLQAVSLTSDTQNSQISREHVALLALLYINKKSNIDPSLASYIKSKNRFKAWFWLAYESFGDEANNKTSLLREKISNQFGLYESDEQNVNFTECIDVFSHLNISKAKYKSKNQNNKEIIQNVTHLEFMKLQENGSNLNAPDTSKCEALFQPFVTKINSLLSAQSTKTFNLENIYCVNLISSNASNTSRINKLLRQREEEFYKQENILLLCPRKMTTPIRVFQPKKSEFTVVLASQTPFDCSELNPKELNSSRPNYGKVNLCELLLTDFKFDSYEDSKNEEIKFKNAKSKDTVILYQENKNEEDKINGATFTSIKQNSDDIEYKLEDGAISMKYFEDQTSNNKHLNFSLLNFAKENNFTLRDDKDSAMFDIKLRLAHGNNIVPTSASSSGLTLTINNLIIENEDGEVSEDIDKIYLHHCFDKSIYESISLVKNEDSDIKNSYTATFNIPIDKENKGDTKFILYSSDLSKVYSTKDIHAHTDTAVISLGYQDKSSSNFCYSNKVSLRDITDHITNVISDSEYPFKTNEPISLKAIYKQEKGSKRYKEILWGYKVINSKEYDELSKSNPKDVVGLKDQKGKEITFKISDVIQKDDLDKLKQGGHTIVFFAYLEGDKDKFKFFTRYGKNHIRIDIKIPLYIKFKDDKLVIYEFEHAIKEKTFDAKLNLSDNKDDALIKNDNYLYISKDISSNEINIYEDDKLSKELKSDEKTNKSYQIYAKEESPNNQSNADKDDKLGINLLNKENMDKFINSFNESKSLTRIDKGMWKDGDEGVRIKMRESCLCGRNISKEELIKLGVSEDNTNIFLNYINSTMKEYNINTCKRKIHFLAQIRHESGEFVYLKEIADGSAYEGRKDLGNTQPGDGKRFKGRGLIQITGRKNYTAYGSYKGINFTDGSNNTKLEEKQYAVDSAGWYWAKHLNVNLNNMADDDDLIYITYRINGGFNGFSDRKNKLLKMHSTIECLRDSFNNLEDNNYSIKSSKVWNIHDAVYKYANLNNSESNECRLRYLELTKDYLKLPNGKAKDIIIKRRKKLIQF</sequence>
<dbReference type="eggNOG" id="COG3179">
    <property type="taxonomic scope" value="Bacteria"/>
</dbReference>
<dbReference type="InterPro" id="IPR052354">
    <property type="entry name" value="Cell_Wall_Dynamics_Protein"/>
</dbReference>
<dbReference type="SUPFAM" id="SSF53955">
    <property type="entry name" value="Lysozyme-like"/>
    <property type="match status" value="1"/>
</dbReference>
<dbReference type="Gene3D" id="1.10.530.10">
    <property type="match status" value="1"/>
</dbReference>
<dbReference type="EMBL" id="ANNI01000009">
    <property type="protein sequence ID" value="ERJ25413.1"/>
    <property type="molecule type" value="Genomic_DNA"/>
</dbReference>
<dbReference type="InterPro" id="IPR023346">
    <property type="entry name" value="Lysozyme-like_dom_sf"/>
</dbReference>
<organism evidence="1 2">
    <name type="scientific">Campylobacter concisus ATCC 51562</name>
    <dbReference type="NCBI Taxonomy" id="1242969"/>
    <lineage>
        <taxon>Bacteria</taxon>
        <taxon>Pseudomonadati</taxon>
        <taxon>Campylobacterota</taxon>
        <taxon>Epsilonproteobacteria</taxon>
        <taxon>Campylobacterales</taxon>
        <taxon>Campylobacteraceae</taxon>
        <taxon>Campylobacter</taxon>
    </lineage>
</organism>
<name>U2GHG1_9BACT</name>
<dbReference type="RefSeq" id="WP_021091881.1">
    <property type="nucleotide sequence ID" value="NZ_ANNI01000009.1"/>
</dbReference>
<reference evidence="1 2" key="1">
    <citation type="journal article" date="2013" name="BMC Genomics">
        <title>Comparative genomics of Campylobacter concisus isolates reveals genetic diversity and provides insights into disease association.</title>
        <authorList>
            <person name="Deshpande N.P."/>
            <person name="Kaakoush N.O."/>
            <person name="Wilkins M.R."/>
            <person name="Mitchell H.M."/>
        </authorList>
    </citation>
    <scope>NUCLEOTIDE SEQUENCE [LARGE SCALE GENOMIC DNA]</scope>
    <source>
        <strain evidence="1 2">ATCC 51562</strain>
    </source>
</reference>
<evidence type="ECO:0000313" key="1">
    <source>
        <dbReference type="EMBL" id="ERJ25413.1"/>
    </source>
</evidence>
<dbReference type="PANTHER" id="PTHR34408:SF1">
    <property type="entry name" value="GLYCOSYL HYDROLASE FAMILY 19 DOMAIN-CONTAINING PROTEIN HI_1415"/>
    <property type="match status" value="1"/>
</dbReference>
<accession>U2GHG1</accession>
<dbReference type="Proteomes" id="UP000016627">
    <property type="component" value="Unassembled WGS sequence"/>
</dbReference>
<dbReference type="AlphaFoldDB" id="U2GHG1"/>
<comment type="caution">
    <text evidence="1">The sequence shown here is derived from an EMBL/GenBank/DDBJ whole genome shotgun (WGS) entry which is preliminary data.</text>
</comment>
<gene>
    <name evidence="1" type="ORF">ATCC51562_996</name>
</gene>
<dbReference type="PANTHER" id="PTHR34408">
    <property type="entry name" value="FAMILY PROTEIN, PUTATIVE-RELATED"/>
    <property type="match status" value="1"/>
</dbReference>
<protein>
    <submittedName>
        <fullName evidence="1">Lytic enzyme</fullName>
    </submittedName>
</protein>